<proteinExistence type="predicted"/>
<protein>
    <submittedName>
        <fullName evidence="1">Uncharacterized protein</fullName>
    </submittedName>
</protein>
<dbReference type="AlphaFoldDB" id="A0A1G6SF02"/>
<accession>A0A1G6SF02</accession>
<evidence type="ECO:0000313" key="1">
    <source>
        <dbReference type="EMBL" id="SDD15462.1"/>
    </source>
</evidence>
<dbReference type="EMBL" id="FMYP01000093">
    <property type="protein sequence ID" value="SDD15462.1"/>
    <property type="molecule type" value="Genomic_DNA"/>
</dbReference>
<gene>
    <name evidence="1" type="ORF">SAMN05216323_109310</name>
</gene>
<dbReference type="Proteomes" id="UP000199452">
    <property type="component" value="Unassembled WGS sequence"/>
</dbReference>
<sequence>MIHFENIGNNLDASIAKTNMIMLKTMKLFNEGSAQTVKNTVTSVGNQSDTK</sequence>
<evidence type="ECO:0000313" key="2">
    <source>
        <dbReference type="Proteomes" id="UP000199452"/>
    </source>
</evidence>
<name>A0A1G6SF02_9BACT</name>
<keyword evidence="2" id="KW-1185">Reference proteome</keyword>
<organism evidence="1 2">
    <name type="scientific">Williamwhitmania taraxaci</name>
    <dbReference type="NCBI Taxonomy" id="1640674"/>
    <lineage>
        <taxon>Bacteria</taxon>
        <taxon>Pseudomonadati</taxon>
        <taxon>Bacteroidota</taxon>
        <taxon>Bacteroidia</taxon>
        <taxon>Bacteroidales</taxon>
        <taxon>Williamwhitmaniaceae</taxon>
        <taxon>Williamwhitmania</taxon>
    </lineage>
</organism>
<dbReference type="STRING" id="1640674.SAMN05216323_109310"/>
<reference evidence="1 2" key="1">
    <citation type="submission" date="2016-09" db="EMBL/GenBank/DDBJ databases">
        <authorList>
            <person name="Capua I."/>
            <person name="De Benedictis P."/>
            <person name="Joannis T."/>
            <person name="Lombin L.H."/>
            <person name="Cattoli G."/>
        </authorList>
    </citation>
    <scope>NUCLEOTIDE SEQUENCE [LARGE SCALE GENOMIC DNA]</scope>
    <source>
        <strain evidence="1 2">A7P-90m</strain>
    </source>
</reference>